<gene>
    <name evidence="2" type="ORF">PANT111_30032</name>
</gene>
<accession>A0AAX3J996</accession>
<reference evidence="2 3" key="1">
    <citation type="submission" date="2019-10" db="EMBL/GenBank/DDBJ databases">
        <authorList>
            <person name="Karimi E."/>
        </authorList>
    </citation>
    <scope>NUCLEOTIDE SEQUENCE [LARGE SCALE GENOMIC DNA]</scope>
    <source>
        <strain evidence="2">Pantoea sp. 111</strain>
    </source>
</reference>
<protein>
    <submittedName>
        <fullName evidence="2">Uncharacterized protein</fullName>
    </submittedName>
</protein>
<feature type="region of interest" description="Disordered" evidence="1">
    <location>
        <begin position="1"/>
        <end position="23"/>
    </location>
</feature>
<proteinExistence type="predicted"/>
<evidence type="ECO:0000313" key="2">
    <source>
        <dbReference type="EMBL" id="VXC25443.1"/>
    </source>
</evidence>
<organism evidence="2 3">
    <name type="scientific">Pantoea brenneri</name>
    <dbReference type="NCBI Taxonomy" id="472694"/>
    <lineage>
        <taxon>Bacteria</taxon>
        <taxon>Pseudomonadati</taxon>
        <taxon>Pseudomonadota</taxon>
        <taxon>Gammaproteobacteria</taxon>
        <taxon>Enterobacterales</taxon>
        <taxon>Erwiniaceae</taxon>
        <taxon>Pantoea</taxon>
    </lineage>
</organism>
<dbReference type="Proteomes" id="UP000433737">
    <property type="component" value="Unassembled WGS sequence"/>
</dbReference>
<name>A0AAX3J996_9GAMM</name>
<dbReference type="AlphaFoldDB" id="A0AAX3J996"/>
<comment type="caution">
    <text evidence="2">The sequence shown here is derived from an EMBL/GenBank/DDBJ whole genome shotgun (WGS) entry which is preliminary data.</text>
</comment>
<evidence type="ECO:0000313" key="3">
    <source>
        <dbReference type="Proteomes" id="UP000433737"/>
    </source>
</evidence>
<sequence>MGTDASAANKQKPRRSGVFSNKSKLTVEPPSFIKSVVDSHSALSALSPQSKNPAEAGFLEVVEADR</sequence>
<dbReference type="EMBL" id="CABWMH010000023">
    <property type="protein sequence ID" value="VXC25443.1"/>
    <property type="molecule type" value="Genomic_DNA"/>
</dbReference>
<evidence type="ECO:0000256" key="1">
    <source>
        <dbReference type="SAM" id="MobiDB-lite"/>
    </source>
</evidence>